<reference evidence="1" key="1">
    <citation type="submission" date="2020-05" db="EMBL/GenBank/DDBJ databases">
        <authorList>
            <person name="Chiriac C."/>
            <person name="Salcher M."/>
            <person name="Ghai R."/>
            <person name="Kavagutti S V."/>
        </authorList>
    </citation>
    <scope>NUCLEOTIDE SEQUENCE</scope>
</reference>
<sequence length="197" mass="21436">MATKLTREEWLIRCAAALSPHFKKAGYTLPKNIRMTCGLPSKGGFSQKKRTIGQCWPISASADKTIEIFISPTQDQPLEIAAILAHELVHATVGNKEKHGKVFKACALAIGLEGKMTATSAGPDFVAWFKGAAKGMGKYHHAKMDYSKMPKQTTRMLKCSCPECESDGTPYIVRLSQSTLDRGAPICPVHEIEMAAA</sequence>
<organism evidence="1">
    <name type="scientific">uncultured Caudovirales phage</name>
    <dbReference type="NCBI Taxonomy" id="2100421"/>
    <lineage>
        <taxon>Viruses</taxon>
        <taxon>Duplodnaviria</taxon>
        <taxon>Heunggongvirae</taxon>
        <taxon>Uroviricota</taxon>
        <taxon>Caudoviricetes</taxon>
        <taxon>Peduoviridae</taxon>
        <taxon>Maltschvirus</taxon>
        <taxon>Maltschvirus maltsch</taxon>
    </lineage>
</organism>
<dbReference type="EMBL" id="LR797300">
    <property type="protein sequence ID" value="CAB4200311.1"/>
    <property type="molecule type" value="Genomic_DNA"/>
</dbReference>
<accession>A0A6J5S1J5</accession>
<evidence type="ECO:0000313" key="1">
    <source>
        <dbReference type="EMBL" id="CAB4200311.1"/>
    </source>
</evidence>
<name>A0A6J5S1J5_9CAUD</name>
<proteinExistence type="predicted"/>
<gene>
    <name evidence="1" type="ORF">UFOVP1339_38</name>
</gene>
<protein>
    <submittedName>
        <fullName evidence="1">Uncharacterized protein</fullName>
    </submittedName>
</protein>